<dbReference type="AlphaFoldDB" id="A0A0F9QMG2"/>
<name>A0A0F9QMG2_9ZZZZ</name>
<protein>
    <submittedName>
        <fullName evidence="1">Uncharacterized protein</fullName>
    </submittedName>
</protein>
<dbReference type="EMBL" id="LAZR01001845">
    <property type="protein sequence ID" value="KKN38207.1"/>
    <property type="molecule type" value="Genomic_DNA"/>
</dbReference>
<sequence>MIRDADLKKKGITIGLYLVMGSAQDHSSTAKTSTGFSRPSSN</sequence>
<proteinExistence type="predicted"/>
<gene>
    <name evidence="1" type="ORF">LCGC14_0755780</name>
</gene>
<organism evidence="1">
    <name type="scientific">marine sediment metagenome</name>
    <dbReference type="NCBI Taxonomy" id="412755"/>
    <lineage>
        <taxon>unclassified sequences</taxon>
        <taxon>metagenomes</taxon>
        <taxon>ecological metagenomes</taxon>
    </lineage>
</organism>
<evidence type="ECO:0000313" key="1">
    <source>
        <dbReference type="EMBL" id="KKN38207.1"/>
    </source>
</evidence>
<accession>A0A0F9QMG2</accession>
<comment type="caution">
    <text evidence="1">The sequence shown here is derived from an EMBL/GenBank/DDBJ whole genome shotgun (WGS) entry which is preliminary data.</text>
</comment>
<reference evidence="1" key="1">
    <citation type="journal article" date="2015" name="Nature">
        <title>Complex archaea that bridge the gap between prokaryotes and eukaryotes.</title>
        <authorList>
            <person name="Spang A."/>
            <person name="Saw J.H."/>
            <person name="Jorgensen S.L."/>
            <person name="Zaremba-Niedzwiedzka K."/>
            <person name="Martijn J."/>
            <person name="Lind A.E."/>
            <person name="van Eijk R."/>
            <person name="Schleper C."/>
            <person name="Guy L."/>
            <person name="Ettema T.J."/>
        </authorList>
    </citation>
    <scope>NUCLEOTIDE SEQUENCE</scope>
</reference>